<proteinExistence type="predicted"/>
<organism evidence="1 2">
    <name type="scientific">Mycoplasma anserisalpingitidis</name>
    <dbReference type="NCBI Taxonomy" id="519450"/>
    <lineage>
        <taxon>Bacteria</taxon>
        <taxon>Bacillati</taxon>
        <taxon>Mycoplasmatota</taxon>
        <taxon>Mollicutes</taxon>
        <taxon>Mycoplasmataceae</taxon>
        <taxon>Mycoplasma</taxon>
    </lineage>
</organism>
<dbReference type="Proteomes" id="UP000317512">
    <property type="component" value="Chromosome"/>
</dbReference>
<accession>A0A5B8K0J5</accession>
<evidence type="ECO:0000313" key="2">
    <source>
        <dbReference type="Proteomes" id="UP000317512"/>
    </source>
</evidence>
<dbReference type="OrthoDB" id="400265at2"/>
<sequence>MKQKHEFINDNLVKVLELKHEFKIRIEKEINNFPESILAIANDSESVFFVGVHNRNVKDYVSNKDLFNIELNNNQKLTVILNDIYRMLIDEFYSVIDWKIGANEIPLETQVYILEIINKITSEKEIMNSNISLITLVSNEKLTKMHHLNSSAIISQV</sequence>
<protein>
    <submittedName>
        <fullName evidence="1">Uncharacterized protein</fullName>
    </submittedName>
</protein>
<dbReference type="AlphaFoldDB" id="A0A5B8K0J5"/>
<name>A0A5B8K0J5_9MOLU</name>
<gene>
    <name evidence="1" type="ORF">FOY43_00930</name>
</gene>
<reference evidence="2" key="1">
    <citation type="submission" date="2019-07" db="EMBL/GenBank/DDBJ databases">
        <title>Complete genome sequences of three Mycoplasma sp. 1220 strains.</title>
        <authorList>
            <person name="Grozner D."/>
            <person name="Forro B."/>
            <person name="Kovacs A.B."/>
            <person name="Marton S."/>
            <person name="Banyai K."/>
            <person name="Kreizinger Z."/>
            <person name="Sulyok K.M."/>
            <person name="Gyuranecz M."/>
        </authorList>
    </citation>
    <scope>NUCLEOTIDE SEQUENCE [LARGE SCALE GENOMIC DNA]</scope>
    <source>
        <strain evidence="2">MYCAV93</strain>
    </source>
</reference>
<dbReference type="RefSeq" id="WP_146308701.1">
    <property type="nucleotide sequence ID" value="NZ_CP041663.1"/>
</dbReference>
<evidence type="ECO:0000313" key="1">
    <source>
        <dbReference type="EMBL" id="QDY88229.1"/>
    </source>
</evidence>
<dbReference type="EMBL" id="CP041663">
    <property type="protein sequence ID" value="QDY88229.1"/>
    <property type="molecule type" value="Genomic_DNA"/>
</dbReference>